<dbReference type="Proteomes" id="UP001311799">
    <property type="component" value="Unassembled WGS sequence"/>
</dbReference>
<sequence>MYSESEESWHSVSEPLTAKDMLKMGILEYNPQIGVTISKEMRKISWELVDCITLPIKKLKNNYILDNPFSKLKKVNKLVLKTQNIVEIKESLELLLNYCGDRSDVYNEITELTIEVGKLRYKREEHNAFFESFIFNFLEYINKTGDCKMKIPYIKKLTIKNANISILDFFQLINYEPEFSRLNDLEIIDCKIKNYSDLHNTDNFASLLNESITAIKMIRTKPVISKYCLKLERISYEPVLNSSEDSNLELIYDFLPDEDDILMYNEDSLSKTGGGHKSYHIENVELIIPKGVEDDYFISNYLIDCFPQIESINELKIIGNGKKLVRNVDFNNIIINNKRKTWSKSNLDNDRVCLNLEKLILRNMYISLETLEYLLYLYNFEKEYIQTLNEAHCGTNNQYKYPTVIVDFNVEFESSLKYDKYSIRKYMNNLTIEEESNFMINSDFNKYGFGNVNDNKNTNSECTGNVYEYNKGFGSSSNSNKSGVSLNTSSNYSGYNFGFKNNERMEFGVNNQETSKVDIFRFDNQYISDKNDVYVRPYINIKRWKIFIEGKNKKMLEIEYRRKEANRNKYGVMIMDEQIEYILLNDQEISNIICNLVSKTLVCNVIDHNKTKLIVSPYVINFSIGYDNLIYSGYLLNIIHYYQESIVELSITTCLIPMNNGYFNNLKLSNIKILKISLFKNNNLTPSDLIDLCKWLNNHGKRLEEIHIRVTGTTSNWIPSKDEITRLESTWKKISPIAGGNNKVKFECCFTDHIFHKINKNDDFYDSESSD</sequence>
<dbReference type="EMBL" id="JAWDEY010000036">
    <property type="protein sequence ID" value="KAK6587668.1"/>
    <property type="molecule type" value="Genomic_DNA"/>
</dbReference>
<reference evidence="1 2" key="1">
    <citation type="submission" date="2023-10" db="EMBL/GenBank/DDBJ databases">
        <title>Comparative genomics analysis reveals potential genetic determinants of host preference in Cryptosporidium xiaoi.</title>
        <authorList>
            <person name="Xiao L."/>
            <person name="Li J."/>
        </authorList>
    </citation>
    <scope>NUCLEOTIDE SEQUENCE [LARGE SCALE GENOMIC DNA]</scope>
    <source>
        <strain evidence="1 2">52996</strain>
    </source>
</reference>
<gene>
    <name evidence="1" type="ORF">RS030_81479</name>
</gene>
<evidence type="ECO:0000313" key="1">
    <source>
        <dbReference type="EMBL" id="KAK6587668.1"/>
    </source>
</evidence>
<proteinExistence type="predicted"/>
<organism evidence="1 2">
    <name type="scientific">Cryptosporidium xiaoi</name>
    <dbReference type="NCBI Taxonomy" id="659607"/>
    <lineage>
        <taxon>Eukaryota</taxon>
        <taxon>Sar</taxon>
        <taxon>Alveolata</taxon>
        <taxon>Apicomplexa</taxon>
        <taxon>Conoidasida</taxon>
        <taxon>Coccidia</taxon>
        <taxon>Eucoccidiorida</taxon>
        <taxon>Eimeriorina</taxon>
        <taxon>Cryptosporidiidae</taxon>
        <taxon>Cryptosporidium</taxon>
    </lineage>
</organism>
<evidence type="ECO:0000313" key="2">
    <source>
        <dbReference type="Proteomes" id="UP001311799"/>
    </source>
</evidence>
<name>A0AAV9XT63_9CRYT</name>
<keyword evidence="2" id="KW-1185">Reference proteome</keyword>
<protein>
    <submittedName>
        <fullName evidence="1">Uncharacterized protein</fullName>
    </submittedName>
</protein>
<comment type="caution">
    <text evidence="1">The sequence shown here is derived from an EMBL/GenBank/DDBJ whole genome shotgun (WGS) entry which is preliminary data.</text>
</comment>
<dbReference type="AlphaFoldDB" id="A0AAV9XT63"/>
<accession>A0AAV9XT63</accession>